<sequence>MKCPRCGKEVKRLLALSRADNKTMICDECGTKEALDDAGLTEGSSVRKSILACVGRGSTPQERIRANEITTERECLDGN</sequence>
<dbReference type="Proteomes" id="UP000095602">
    <property type="component" value="Unassembled WGS sequence"/>
</dbReference>
<dbReference type="EMBL" id="CZAJ01000019">
    <property type="protein sequence ID" value="CUP14599.1"/>
    <property type="molecule type" value="Genomic_DNA"/>
</dbReference>
<proteinExistence type="predicted"/>
<evidence type="ECO:0000313" key="2">
    <source>
        <dbReference type="Proteomes" id="UP000095602"/>
    </source>
</evidence>
<dbReference type="AlphaFoldDB" id="A0A174KZ80"/>
<organism evidence="1 2">
    <name type="scientific">Agathobacter rectalis</name>
    <dbReference type="NCBI Taxonomy" id="39491"/>
    <lineage>
        <taxon>Bacteria</taxon>
        <taxon>Bacillati</taxon>
        <taxon>Bacillota</taxon>
        <taxon>Clostridia</taxon>
        <taxon>Lachnospirales</taxon>
        <taxon>Lachnospiraceae</taxon>
        <taxon>Agathobacter</taxon>
    </lineage>
</organism>
<evidence type="ECO:0000313" key="1">
    <source>
        <dbReference type="EMBL" id="CUP14599.1"/>
    </source>
</evidence>
<reference evidence="1 2" key="1">
    <citation type="submission" date="2015-09" db="EMBL/GenBank/DDBJ databases">
        <authorList>
            <consortium name="Pathogen Informatics"/>
        </authorList>
    </citation>
    <scope>NUCLEOTIDE SEQUENCE [LARGE SCALE GENOMIC DNA]</scope>
    <source>
        <strain evidence="1 2">2789STDY5834884</strain>
    </source>
</reference>
<gene>
    <name evidence="1" type="ORF">ERS852497_02026</name>
</gene>
<accession>A0A174KZ80</accession>
<protein>
    <submittedName>
        <fullName evidence="1">Uncharacterized protein</fullName>
    </submittedName>
</protein>
<name>A0A174KZ80_9FIRM</name>
<dbReference type="RefSeq" id="WP_055274186.1">
    <property type="nucleotide sequence ID" value="NZ_CZAJ01000019.1"/>
</dbReference>